<dbReference type="InterPro" id="IPR014710">
    <property type="entry name" value="RmlC-like_jellyroll"/>
</dbReference>
<organism evidence="2 3">
    <name type="scientific">Pseudogemmobacter lacusdianii</name>
    <dbReference type="NCBI Taxonomy" id="3069608"/>
    <lineage>
        <taxon>Bacteria</taxon>
        <taxon>Pseudomonadati</taxon>
        <taxon>Pseudomonadota</taxon>
        <taxon>Alphaproteobacteria</taxon>
        <taxon>Rhodobacterales</taxon>
        <taxon>Paracoccaceae</taxon>
        <taxon>Pseudogemmobacter</taxon>
    </lineage>
</organism>
<dbReference type="PANTHER" id="PTHR40943">
    <property type="entry name" value="CYTOPLASMIC PROTEIN-RELATED"/>
    <property type="match status" value="1"/>
</dbReference>
<dbReference type="PANTHER" id="PTHR40943:SF1">
    <property type="entry name" value="CYTOPLASMIC PROTEIN"/>
    <property type="match status" value="1"/>
</dbReference>
<proteinExistence type="predicted"/>
<protein>
    <submittedName>
        <fullName evidence="2">Cupin domain-containing protein</fullName>
    </submittedName>
</protein>
<dbReference type="RefSeq" id="WP_306681832.1">
    <property type="nucleotide sequence ID" value="NZ_JAVDBT010000024.1"/>
</dbReference>
<dbReference type="Gene3D" id="2.60.120.10">
    <property type="entry name" value="Jelly Rolls"/>
    <property type="match status" value="1"/>
</dbReference>
<accession>A0ABU0W276</accession>
<dbReference type="SUPFAM" id="SSF51182">
    <property type="entry name" value="RmlC-like cupins"/>
    <property type="match status" value="1"/>
</dbReference>
<evidence type="ECO:0000313" key="3">
    <source>
        <dbReference type="Proteomes" id="UP001239680"/>
    </source>
</evidence>
<comment type="caution">
    <text evidence="2">The sequence shown here is derived from an EMBL/GenBank/DDBJ whole genome shotgun (WGS) entry which is preliminary data.</text>
</comment>
<feature type="domain" description="(S)-ureidoglycine aminohydrolase cupin" evidence="1">
    <location>
        <begin position="39"/>
        <end position="109"/>
    </location>
</feature>
<gene>
    <name evidence="2" type="ORF">Q9295_17270</name>
</gene>
<sequence length="116" mass="12190">MTNTYATVAGEANIVPAYDSTEGAKSFRRTLWVEAGDEAAAAKAAVWIAEPGTYPFEGRPLDETFVVMEGTAECTVGGGETKLIGAGDIVTIPVGVTIVLKILTPFRKVAFVVPKV</sequence>
<evidence type="ECO:0000259" key="1">
    <source>
        <dbReference type="Pfam" id="PF05899"/>
    </source>
</evidence>
<dbReference type="Pfam" id="PF05899">
    <property type="entry name" value="Cupin_3"/>
    <property type="match status" value="1"/>
</dbReference>
<dbReference type="InterPro" id="IPR011051">
    <property type="entry name" value="RmlC_Cupin_sf"/>
</dbReference>
<evidence type="ECO:0000313" key="2">
    <source>
        <dbReference type="EMBL" id="MDQ2068124.1"/>
    </source>
</evidence>
<dbReference type="Proteomes" id="UP001239680">
    <property type="component" value="Unassembled WGS sequence"/>
</dbReference>
<dbReference type="InterPro" id="IPR008579">
    <property type="entry name" value="UGlyAH_Cupin_dom"/>
</dbReference>
<keyword evidence="3" id="KW-1185">Reference proteome</keyword>
<dbReference type="EMBL" id="JAVDBT010000024">
    <property type="protein sequence ID" value="MDQ2068124.1"/>
    <property type="molecule type" value="Genomic_DNA"/>
</dbReference>
<reference evidence="2 3" key="1">
    <citation type="submission" date="2023-08" db="EMBL/GenBank/DDBJ databases">
        <title>Characterization of two Paracoccaceae strains isolated from Phycosphere and proposal of Xinfangfangia lacusdiani sp. nov.</title>
        <authorList>
            <person name="Deng Y."/>
            <person name="Zhang Y.Q."/>
        </authorList>
    </citation>
    <scope>NUCLEOTIDE SEQUENCE [LARGE SCALE GENOMIC DNA]</scope>
    <source>
        <strain evidence="2 3">CPCC 101601</strain>
    </source>
</reference>
<name>A0ABU0W276_9RHOB</name>